<evidence type="ECO:0000313" key="15">
    <source>
        <dbReference type="Proteomes" id="UP000190541"/>
    </source>
</evidence>
<name>A0A1T5A418_9SPHI</name>
<evidence type="ECO:0000256" key="2">
    <source>
        <dbReference type="ARBA" id="ARBA00022448"/>
    </source>
</evidence>
<dbReference type="GO" id="GO:0015344">
    <property type="term" value="F:siderophore uptake transmembrane transporter activity"/>
    <property type="evidence" value="ECO:0007669"/>
    <property type="project" value="TreeGrafter"/>
</dbReference>
<keyword evidence="8 14" id="KW-0675">Receptor</keyword>
<dbReference type="PANTHER" id="PTHR30069">
    <property type="entry name" value="TONB-DEPENDENT OUTER MEMBRANE RECEPTOR"/>
    <property type="match status" value="1"/>
</dbReference>
<evidence type="ECO:0000256" key="9">
    <source>
        <dbReference type="ARBA" id="ARBA00023237"/>
    </source>
</evidence>
<dbReference type="InterPro" id="IPR012910">
    <property type="entry name" value="Plug_dom"/>
</dbReference>
<reference evidence="14 15" key="1">
    <citation type="submission" date="2017-02" db="EMBL/GenBank/DDBJ databases">
        <authorList>
            <person name="Peterson S.W."/>
        </authorList>
    </citation>
    <scope>NUCLEOTIDE SEQUENCE [LARGE SCALE GENOMIC DNA]</scope>
    <source>
        <strain evidence="14 15">DSM 22899</strain>
    </source>
</reference>
<dbReference type="SUPFAM" id="SSF56935">
    <property type="entry name" value="Porins"/>
    <property type="match status" value="1"/>
</dbReference>
<keyword evidence="7 10" id="KW-0472">Membrane</keyword>
<dbReference type="Gene3D" id="2.170.130.10">
    <property type="entry name" value="TonB-dependent receptor, plug domain"/>
    <property type="match status" value="1"/>
</dbReference>
<keyword evidence="15" id="KW-1185">Reference proteome</keyword>
<dbReference type="RefSeq" id="WP_079715283.1">
    <property type="nucleotide sequence ID" value="NZ_FUYS01000001.1"/>
</dbReference>
<evidence type="ECO:0000256" key="10">
    <source>
        <dbReference type="PROSITE-ProRule" id="PRU01360"/>
    </source>
</evidence>
<evidence type="ECO:0000256" key="7">
    <source>
        <dbReference type="ARBA" id="ARBA00023136"/>
    </source>
</evidence>
<dbReference type="Pfam" id="PF13715">
    <property type="entry name" value="CarbopepD_reg_2"/>
    <property type="match status" value="1"/>
</dbReference>
<dbReference type="Pfam" id="PF07715">
    <property type="entry name" value="Plug"/>
    <property type="match status" value="1"/>
</dbReference>
<dbReference type="STRING" id="623280.SAMN05660226_00569"/>
<comment type="similarity">
    <text evidence="10 11">Belongs to the TonB-dependent receptor family.</text>
</comment>
<evidence type="ECO:0000259" key="13">
    <source>
        <dbReference type="Pfam" id="PF07715"/>
    </source>
</evidence>
<evidence type="ECO:0000256" key="11">
    <source>
        <dbReference type="RuleBase" id="RU003357"/>
    </source>
</evidence>
<dbReference type="InterPro" id="IPR000531">
    <property type="entry name" value="Beta-barrel_TonB"/>
</dbReference>
<gene>
    <name evidence="14" type="ORF">SAMN05660226_00569</name>
</gene>
<protein>
    <submittedName>
        <fullName evidence="14">Outer membrane cobalamin receptor protein</fullName>
    </submittedName>
</protein>
<keyword evidence="2 10" id="KW-0813">Transport</keyword>
<dbReference type="AlphaFoldDB" id="A0A1T5A418"/>
<dbReference type="Gene3D" id="2.60.40.1120">
    <property type="entry name" value="Carboxypeptidase-like, regulatory domain"/>
    <property type="match status" value="1"/>
</dbReference>
<comment type="subcellular location">
    <subcellularLocation>
        <location evidence="1 10">Cell outer membrane</location>
        <topology evidence="1 10">Multi-pass membrane protein</topology>
    </subcellularLocation>
</comment>
<feature type="domain" description="TonB-dependent receptor plug" evidence="13">
    <location>
        <begin position="133"/>
        <end position="237"/>
    </location>
</feature>
<dbReference type="PROSITE" id="PS52016">
    <property type="entry name" value="TONB_DEPENDENT_REC_3"/>
    <property type="match status" value="1"/>
</dbReference>
<evidence type="ECO:0000256" key="5">
    <source>
        <dbReference type="ARBA" id="ARBA00022729"/>
    </source>
</evidence>
<keyword evidence="3 10" id="KW-1134">Transmembrane beta strand</keyword>
<dbReference type="SUPFAM" id="SSF49464">
    <property type="entry name" value="Carboxypeptidase regulatory domain-like"/>
    <property type="match status" value="1"/>
</dbReference>
<dbReference type="InterPro" id="IPR008969">
    <property type="entry name" value="CarboxyPept-like_regulatory"/>
</dbReference>
<keyword evidence="5" id="KW-0732">Signal</keyword>
<evidence type="ECO:0000256" key="4">
    <source>
        <dbReference type="ARBA" id="ARBA00022692"/>
    </source>
</evidence>
<evidence type="ECO:0000256" key="6">
    <source>
        <dbReference type="ARBA" id="ARBA00023077"/>
    </source>
</evidence>
<keyword evidence="9 10" id="KW-0998">Cell outer membrane</keyword>
<dbReference type="Proteomes" id="UP000190541">
    <property type="component" value="Unassembled WGS sequence"/>
</dbReference>
<sequence length="807" mass="91504">MIVGNFYVNRLVLLVLISGLMWSFVPFSVRAQHTSVRLHGMVTTEEGAPLQDASVYIEGSSFSAVTDAGGVFQLQVPGGRHRIVCTLVGYRQQAVSLAIQVGGDHKLDFVMVKDGNYHLQEVEVVGKSAIAEVRESPFNVVALDAKSLYNSTLDLGHMLDRASGVKIRETGGMGSSMSISLNGFTGRHIKLFMDGVPMDGFGSAFQLNNIPVNVADRIEVYKGVVPIEFGADAMGGVINIVTNQRANTYLDASYSYGSFNTHKTNISVGHTTKGGFTFQLNAFQNYSDNDYKVRTSVLDVQTGNFSWEEYWVRRFNDAYHNETVMAKVGFVNKPWADRLLFGITLGREKAEIQHSNLMKIVFGMRERSGTTVLPSLSYEKKNLFIANLHVRVTANYNRNYNHNIDTAARQYNWFGEYRPTRYLGESSYTLGKFYNDNASTTANVTYRFNERHALAFNNVITGYERKNADRVAATDIYSSIDTMRRANIKNVLGASYRYQHNKNWNTNLFGKYYYQRVTGPIDTSQVAGSTAYSERTESFSTTGYGLASTYFFRDFQLKASIEKAFRLPTDNELFGDEVLETGNTSLRAEHSINYNVGATWNSTLQNDHSVYVDVNGYYRDIKDYIQRLVEQRYGTAGYSNHGKVRNIGVDAELRYYYKNRFMAGGNVTYQDMRNKERYASSTGDRLSVTYNNRMRNVPYFFGNADAAYYIHDLWGAGNVLSLGYTFNFVGEFFLDWESLGNQNTKATLPRQVYHDFSMSYMLKNGRYNIAFEARNFTDAMLYDNFSLQKPGRSFSLKLRYFLIKRNG</sequence>
<dbReference type="PANTHER" id="PTHR30069:SF29">
    <property type="entry name" value="HEMOGLOBIN AND HEMOGLOBIN-HAPTOGLOBIN-BINDING PROTEIN 1-RELATED"/>
    <property type="match status" value="1"/>
</dbReference>
<keyword evidence="4 10" id="KW-0812">Transmembrane</keyword>
<dbReference type="InterPro" id="IPR036942">
    <property type="entry name" value="Beta-barrel_TonB_sf"/>
</dbReference>
<dbReference type="GO" id="GO:0044718">
    <property type="term" value="P:siderophore transmembrane transport"/>
    <property type="evidence" value="ECO:0007669"/>
    <property type="project" value="TreeGrafter"/>
</dbReference>
<evidence type="ECO:0000256" key="1">
    <source>
        <dbReference type="ARBA" id="ARBA00004571"/>
    </source>
</evidence>
<evidence type="ECO:0000256" key="3">
    <source>
        <dbReference type="ARBA" id="ARBA00022452"/>
    </source>
</evidence>
<dbReference type="GO" id="GO:0009279">
    <property type="term" value="C:cell outer membrane"/>
    <property type="evidence" value="ECO:0007669"/>
    <property type="project" value="UniProtKB-SubCell"/>
</dbReference>
<dbReference type="EMBL" id="FUYS01000001">
    <property type="protein sequence ID" value="SKB29724.1"/>
    <property type="molecule type" value="Genomic_DNA"/>
</dbReference>
<dbReference type="InterPro" id="IPR037066">
    <property type="entry name" value="Plug_dom_sf"/>
</dbReference>
<evidence type="ECO:0000256" key="8">
    <source>
        <dbReference type="ARBA" id="ARBA00023170"/>
    </source>
</evidence>
<dbReference type="InterPro" id="IPR039426">
    <property type="entry name" value="TonB-dep_rcpt-like"/>
</dbReference>
<dbReference type="OrthoDB" id="9812892at2"/>
<organism evidence="14 15">
    <name type="scientific">Parapedobacter luteus</name>
    <dbReference type="NCBI Taxonomy" id="623280"/>
    <lineage>
        <taxon>Bacteria</taxon>
        <taxon>Pseudomonadati</taxon>
        <taxon>Bacteroidota</taxon>
        <taxon>Sphingobacteriia</taxon>
        <taxon>Sphingobacteriales</taxon>
        <taxon>Sphingobacteriaceae</taxon>
        <taxon>Parapedobacter</taxon>
    </lineage>
</organism>
<keyword evidence="6 11" id="KW-0798">TonB box</keyword>
<proteinExistence type="inferred from homology"/>
<accession>A0A1T5A418</accession>
<evidence type="ECO:0000313" key="14">
    <source>
        <dbReference type="EMBL" id="SKB29724.1"/>
    </source>
</evidence>
<dbReference type="Pfam" id="PF00593">
    <property type="entry name" value="TonB_dep_Rec_b-barrel"/>
    <property type="match status" value="1"/>
</dbReference>
<dbReference type="Gene3D" id="2.40.170.20">
    <property type="entry name" value="TonB-dependent receptor, beta-barrel domain"/>
    <property type="match status" value="1"/>
</dbReference>
<evidence type="ECO:0000259" key="12">
    <source>
        <dbReference type="Pfam" id="PF00593"/>
    </source>
</evidence>
<feature type="domain" description="TonB-dependent receptor-like beta-barrel" evidence="12">
    <location>
        <begin position="389"/>
        <end position="775"/>
    </location>
</feature>